<evidence type="ECO:0000313" key="2">
    <source>
        <dbReference type="Proteomes" id="UP000286134"/>
    </source>
</evidence>
<evidence type="ECO:0000313" key="1">
    <source>
        <dbReference type="EMBL" id="RKF55167.1"/>
    </source>
</evidence>
<dbReference type="AlphaFoldDB" id="A0A420HCL6"/>
<accession>A0A420HCL6</accession>
<comment type="caution">
    <text evidence="1">The sequence shown here is derived from an EMBL/GenBank/DDBJ whole genome shotgun (WGS) entry which is preliminary data.</text>
</comment>
<dbReference type="Proteomes" id="UP000286134">
    <property type="component" value="Unassembled WGS sequence"/>
</dbReference>
<keyword evidence="2" id="KW-1185">Reference proteome</keyword>
<gene>
    <name evidence="1" type="ORF">OnM2_092047</name>
</gene>
<protein>
    <submittedName>
        <fullName evidence="1">Uncharacterized protein</fullName>
    </submittedName>
</protein>
<organism evidence="1 2">
    <name type="scientific">Erysiphe neolycopersici</name>
    <dbReference type="NCBI Taxonomy" id="212602"/>
    <lineage>
        <taxon>Eukaryota</taxon>
        <taxon>Fungi</taxon>
        <taxon>Dikarya</taxon>
        <taxon>Ascomycota</taxon>
        <taxon>Pezizomycotina</taxon>
        <taxon>Leotiomycetes</taxon>
        <taxon>Erysiphales</taxon>
        <taxon>Erysiphaceae</taxon>
        <taxon>Erysiphe</taxon>
    </lineage>
</organism>
<reference evidence="1 2" key="1">
    <citation type="journal article" date="2018" name="BMC Genomics">
        <title>Comparative genome analyses reveal sequence features reflecting distinct modes of host-adaptation between dicot and monocot powdery mildew.</title>
        <authorList>
            <person name="Wu Y."/>
            <person name="Ma X."/>
            <person name="Pan Z."/>
            <person name="Kale S.D."/>
            <person name="Song Y."/>
            <person name="King H."/>
            <person name="Zhang Q."/>
            <person name="Presley C."/>
            <person name="Deng X."/>
            <person name="Wei C.I."/>
            <person name="Xiao S."/>
        </authorList>
    </citation>
    <scope>NUCLEOTIDE SEQUENCE [LARGE SCALE GENOMIC DNA]</scope>
    <source>
        <strain evidence="1">UMSG2</strain>
    </source>
</reference>
<proteinExistence type="predicted"/>
<name>A0A420HCL6_9PEZI</name>
<sequence length="38" mass="4500">MVMSMILRLSQTLCYNWIGYSLSPSPNQHSTTDREYIY</sequence>
<dbReference type="EMBL" id="MCFK01009200">
    <property type="protein sequence ID" value="RKF55167.1"/>
    <property type="molecule type" value="Genomic_DNA"/>
</dbReference>